<evidence type="ECO:0000313" key="2">
    <source>
        <dbReference type="EMBL" id="GIY06618.1"/>
    </source>
</evidence>
<proteinExistence type="predicted"/>
<dbReference type="InterPro" id="IPR001715">
    <property type="entry name" value="CH_dom"/>
</dbReference>
<name>A0AAV4QH27_CAEEX</name>
<organism evidence="2 3">
    <name type="scientific">Caerostris extrusa</name>
    <name type="common">Bark spider</name>
    <name type="synonym">Caerostris bankana</name>
    <dbReference type="NCBI Taxonomy" id="172846"/>
    <lineage>
        <taxon>Eukaryota</taxon>
        <taxon>Metazoa</taxon>
        <taxon>Ecdysozoa</taxon>
        <taxon>Arthropoda</taxon>
        <taxon>Chelicerata</taxon>
        <taxon>Arachnida</taxon>
        <taxon>Araneae</taxon>
        <taxon>Araneomorphae</taxon>
        <taxon>Entelegynae</taxon>
        <taxon>Araneoidea</taxon>
        <taxon>Araneidae</taxon>
        <taxon>Caerostris</taxon>
    </lineage>
</organism>
<dbReference type="AlphaFoldDB" id="A0AAV4QH27"/>
<reference evidence="2 3" key="1">
    <citation type="submission" date="2021-06" db="EMBL/GenBank/DDBJ databases">
        <title>Caerostris extrusa draft genome.</title>
        <authorList>
            <person name="Kono N."/>
            <person name="Arakawa K."/>
        </authorList>
    </citation>
    <scope>NUCLEOTIDE SEQUENCE [LARGE SCALE GENOMIC DNA]</scope>
</reference>
<feature type="domain" description="Calponin-homology (CH)" evidence="1">
    <location>
        <begin position="13"/>
        <end position="57"/>
    </location>
</feature>
<keyword evidence="3" id="KW-1185">Reference proteome</keyword>
<sequence>MIIYGKEKEILKAQKRSLAAWINNTLGATLVDVENLIQRLSTGVILCKLAKCIQLKVDEVRGCYGKEKLMECYGLRRRLL</sequence>
<protein>
    <submittedName>
        <fullName evidence="2">Growth arrest-specific protein 2</fullName>
    </submittedName>
</protein>
<dbReference type="EMBL" id="BPLR01005981">
    <property type="protein sequence ID" value="GIY06618.1"/>
    <property type="molecule type" value="Genomic_DNA"/>
</dbReference>
<evidence type="ECO:0000259" key="1">
    <source>
        <dbReference type="Pfam" id="PF00307"/>
    </source>
</evidence>
<dbReference type="Pfam" id="PF00307">
    <property type="entry name" value="CH"/>
    <property type="match status" value="1"/>
</dbReference>
<gene>
    <name evidence="2" type="primary">Gas2_2</name>
    <name evidence="2" type="ORF">CEXT_690081</name>
</gene>
<dbReference type="SUPFAM" id="SSF47576">
    <property type="entry name" value="Calponin-homology domain, CH-domain"/>
    <property type="match status" value="1"/>
</dbReference>
<evidence type="ECO:0000313" key="3">
    <source>
        <dbReference type="Proteomes" id="UP001054945"/>
    </source>
</evidence>
<dbReference type="InterPro" id="IPR036872">
    <property type="entry name" value="CH_dom_sf"/>
</dbReference>
<accession>A0AAV4QH27</accession>
<comment type="caution">
    <text evidence="2">The sequence shown here is derived from an EMBL/GenBank/DDBJ whole genome shotgun (WGS) entry which is preliminary data.</text>
</comment>
<dbReference type="Proteomes" id="UP001054945">
    <property type="component" value="Unassembled WGS sequence"/>
</dbReference>
<dbReference type="Gene3D" id="1.10.418.10">
    <property type="entry name" value="Calponin-like domain"/>
    <property type="match status" value="1"/>
</dbReference>